<evidence type="ECO:0000313" key="8">
    <source>
        <dbReference type="Proteomes" id="UP001370490"/>
    </source>
</evidence>
<dbReference type="Gene3D" id="2.130.10.10">
    <property type="entry name" value="YVTN repeat-like/Quinoprotein amine dehydrogenase"/>
    <property type="match status" value="1"/>
</dbReference>
<keyword evidence="2" id="KW-0132">Cell division</keyword>
<sequence length="215" mass="24694">MVSMAAQRHVVPFVVVAGSHKNRASAPDKPIPQEISYSPFGVIPQEMSYSHVQFEPMKHRRHIPQTFVMTLDAPDLMDYYWIYLTGVAATCMQMSWKHRISMGCFNCCLESQFKFLMFSLYVVLGVDLYWLMSFCRTLRGGGDGDKCIRFWSSHPGACLNLVDTQVYALLWNKNGRKLLHSHRFAQNQLTLWKYASVVKMAALTGHTSRVLYMPQ</sequence>
<dbReference type="InterPro" id="IPR033010">
    <property type="entry name" value="Cdc20/Fizzy"/>
</dbReference>
<dbReference type="GO" id="GO:0051301">
    <property type="term" value="P:cell division"/>
    <property type="evidence" value="ECO:0007669"/>
    <property type="project" value="UniProtKB-KW"/>
</dbReference>
<keyword evidence="4" id="KW-0498">Mitosis</keyword>
<dbReference type="GO" id="GO:0031145">
    <property type="term" value="P:anaphase-promoting complex-dependent catabolic process"/>
    <property type="evidence" value="ECO:0007669"/>
    <property type="project" value="TreeGrafter"/>
</dbReference>
<reference evidence="7 8" key="1">
    <citation type="submission" date="2023-12" db="EMBL/GenBank/DDBJ databases">
        <title>A high-quality genome assembly for Dillenia turbinata (Dilleniales).</title>
        <authorList>
            <person name="Chanderbali A."/>
        </authorList>
    </citation>
    <scope>NUCLEOTIDE SEQUENCE [LARGE SCALE GENOMIC DNA]</scope>
    <source>
        <strain evidence="7">LSX21</strain>
        <tissue evidence="7">Leaf</tissue>
    </source>
</reference>
<accession>A0AAN8V914</accession>
<evidence type="ECO:0000256" key="1">
    <source>
        <dbReference type="ARBA" id="ARBA00022574"/>
    </source>
</evidence>
<dbReference type="GO" id="GO:0010997">
    <property type="term" value="F:anaphase-promoting complex binding"/>
    <property type="evidence" value="ECO:0007669"/>
    <property type="project" value="InterPro"/>
</dbReference>
<evidence type="ECO:0000256" key="2">
    <source>
        <dbReference type="ARBA" id="ARBA00022618"/>
    </source>
</evidence>
<keyword evidence="5" id="KW-0131">Cell cycle</keyword>
<keyword evidence="3" id="KW-0677">Repeat</keyword>
<evidence type="ECO:0000256" key="5">
    <source>
        <dbReference type="ARBA" id="ARBA00023306"/>
    </source>
</evidence>
<dbReference type="GO" id="GO:0005680">
    <property type="term" value="C:anaphase-promoting complex"/>
    <property type="evidence" value="ECO:0007669"/>
    <property type="project" value="TreeGrafter"/>
</dbReference>
<evidence type="ECO:0000256" key="3">
    <source>
        <dbReference type="ARBA" id="ARBA00022737"/>
    </source>
</evidence>
<keyword evidence="8" id="KW-1185">Reference proteome</keyword>
<evidence type="ECO:0000256" key="6">
    <source>
        <dbReference type="SAM" id="Phobius"/>
    </source>
</evidence>
<dbReference type="InterPro" id="IPR015943">
    <property type="entry name" value="WD40/YVTN_repeat-like_dom_sf"/>
</dbReference>
<name>A0AAN8V914_9MAGN</name>
<feature type="transmembrane region" description="Helical" evidence="6">
    <location>
        <begin position="79"/>
        <end position="95"/>
    </location>
</feature>
<dbReference type="InterPro" id="IPR036322">
    <property type="entry name" value="WD40_repeat_dom_sf"/>
</dbReference>
<evidence type="ECO:0000256" key="4">
    <source>
        <dbReference type="ARBA" id="ARBA00022776"/>
    </source>
</evidence>
<comment type="caution">
    <text evidence="7">The sequence shown here is derived from an EMBL/GenBank/DDBJ whole genome shotgun (WGS) entry which is preliminary data.</text>
</comment>
<keyword evidence="6" id="KW-1133">Transmembrane helix</keyword>
<dbReference type="AlphaFoldDB" id="A0AAN8V914"/>
<proteinExistence type="predicted"/>
<dbReference type="EMBL" id="JBAMMX010000015">
    <property type="protein sequence ID" value="KAK6925731.1"/>
    <property type="molecule type" value="Genomic_DNA"/>
</dbReference>
<dbReference type="Proteomes" id="UP001370490">
    <property type="component" value="Unassembled WGS sequence"/>
</dbReference>
<dbReference type="GO" id="GO:1905786">
    <property type="term" value="P:positive regulation of anaphase-promoting complex-dependent catabolic process"/>
    <property type="evidence" value="ECO:0007669"/>
    <property type="project" value="TreeGrafter"/>
</dbReference>
<organism evidence="7 8">
    <name type="scientific">Dillenia turbinata</name>
    <dbReference type="NCBI Taxonomy" id="194707"/>
    <lineage>
        <taxon>Eukaryota</taxon>
        <taxon>Viridiplantae</taxon>
        <taxon>Streptophyta</taxon>
        <taxon>Embryophyta</taxon>
        <taxon>Tracheophyta</taxon>
        <taxon>Spermatophyta</taxon>
        <taxon>Magnoliopsida</taxon>
        <taxon>eudicotyledons</taxon>
        <taxon>Gunneridae</taxon>
        <taxon>Pentapetalae</taxon>
        <taxon>Dilleniales</taxon>
        <taxon>Dilleniaceae</taxon>
        <taxon>Dillenia</taxon>
    </lineage>
</organism>
<evidence type="ECO:0000313" key="7">
    <source>
        <dbReference type="EMBL" id="KAK6925731.1"/>
    </source>
</evidence>
<feature type="non-terminal residue" evidence="7">
    <location>
        <position position="215"/>
    </location>
</feature>
<dbReference type="PANTHER" id="PTHR19918:SF8">
    <property type="entry name" value="FI02843P"/>
    <property type="match status" value="1"/>
</dbReference>
<keyword evidence="1" id="KW-0853">WD repeat</keyword>
<gene>
    <name evidence="7" type="ORF">RJ641_007450</name>
</gene>
<dbReference type="PANTHER" id="PTHR19918">
    <property type="entry name" value="CELL DIVISION CYCLE 20 CDC20 FIZZY -RELATED"/>
    <property type="match status" value="1"/>
</dbReference>
<keyword evidence="6" id="KW-0812">Transmembrane</keyword>
<protein>
    <submittedName>
        <fullName evidence="7">Uncharacterized protein</fullName>
    </submittedName>
</protein>
<dbReference type="SUPFAM" id="SSF50978">
    <property type="entry name" value="WD40 repeat-like"/>
    <property type="match status" value="1"/>
</dbReference>
<feature type="transmembrane region" description="Helical" evidence="6">
    <location>
        <begin position="115"/>
        <end position="132"/>
    </location>
</feature>
<dbReference type="GO" id="GO:1990757">
    <property type="term" value="F:ubiquitin ligase activator activity"/>
    <property type="evidence" value="ECO:0007669"/>
    <property type="project" value="TreeGrafter"/>
</dbReference>
<keyword evidence="6" id="KW-0472">Membrane</keyword>